<dbReference type="PANTHER" id="PTHR19328:SF75">
    <property type="entry name" value="ALDOSE SUGAR DEHYDROGENASE YLII"/>
    <property type="match status" value="1"/>
</dbReference>
<organism evidence="3 4">
    <name type="scientific">Phenylobacterium deserti</name>
    <dbReference type="NCBI Taxonomy" id="1914756"/>
    <lineage>
        <taxon>Bacteria</taxon>
        <taxon>Pseudomonadati</taxon>
        <taxon>Pseudomonadota</taxon>
        <taxon>Alphaproteobacteria</taxon>
        <taxon>Caulobacterales</taxon>
        <taxon>Caulobacteraceae</taxon>
        <taxon>Phenylobacterium</taxon>
    </lineage>
</organism>
<dbReference type="PANTHER" id="PTHR19328">
    <property type="entry name" value="HEDGEHOG-INTERACTING PROTEIN"/>
    <property type="match status" value="1"/>
</dbReference>
<dbReference type="OrthoDB" id="9770043at2"/>
<feature type="domain" description="Glucose/Sorbosone dehydrogenase" evidence="2">
    <location>
        <begin position="82"/>
        <end position="414"/>
    </location>
</feature>
<dbReference type="Gene3D" id="2.120.10.30">
    <property type="entry name" value="TolB, C-terminal domain"/>
    <property type="match status" value="1"/>
</dbReference>
<dbReference type="Proteomes" id="UP000249725">
    <property type="component" value="Unassembled WGS sequence"/>
</dbReference>
<feature type="compositionally biased region" description="Low complexity" evidence="1">
    <location>
        <begin position="25"/>
        <end position="55"/>
    </location>
</feature>
<sequence length="418" mass="44424">MKRLMITAALAALLAACGGSDGEARQQQPAAPASTPASGAPVEQPAPNAPNQRAAFAGQTRVPEVRSNVAFQAQDYVTGIGKPWGMAFLPNGALLITEKAGNLRLFENGKLSAPIAGVPKVDARGQGGLLGLAIHPDYARNGLVYFVFSEGDQSGNHTALGRGRLVSSTGAAPRLENVQVIWRQTPSLKSTLHYGGRVVFAPDGTLFVTTGERSIDEGRMQAQRLDGTLGKVIHLNADGSVPASNPFVNRAGAKPEIWSYGHRNIQGAAINPRNGELWTIEHGARGGDEINIPKPGRDYGWPTIAYGIEYSGAPILTGITQKEGMEQPVYYWDPVIAPSGMAFYNADLFPAWKGSVFVGGMAGQALVRLSLDDDKVVGEERLLTDLGERIRDVIVGPDGALYVAIDSDPGRIMRIAPR</sequence>
<dbReference type="SUPFAM" id="SSF50952">
    <property type="entry name" value="Soluble quinoprotein glucose dehydrogenase"/>
    <property type="match status" value="1"/>
</dbReference>
<accession>A0A328AVA9</accession>
<gene>
    <name evidence="3" type="ORF">DJ018_09390</name>
</gene>
<dbReference type="Pfam" id="PF07995">
    <property type="entry name" value="GSDH"/>
    <property type="match status" value="1"/>
</dbReference>
<keyword evidence="4" id="KW-1185">Reference proteome</keyword>
<feature type="region of interest" description="Disordered" evidence="1">
    <location>
        <begin position="21"/>
        <end position="55"/>
    </location>
</feature>
<dbReference type="InterPro" id="IPR011041">
    <property type="entry name" value="Quinoprot_gluc/sorb_DH_b-prop"/>
</dbReference>
<name>A0A328AVA9_9CAUL</name>
<dbReference type="AlphaFoldDB" id="A0A328AVA9"/>
<protein>
    <submittedName>
        <fullName evidence="3">PQQ-dependent sugar dehydrogenase</fullName>
    </submittedName>
</protein>
<comment type="caution">
    <text evidence="3">The sequence shown here is derived from an EMBL/GenBank/DDBJ whole genome shotgun (WGS) entry which is preliminary data.</text>
</comment>
<dbReference type="EMBL" id="QFYR01000001">
    <property type="protein sequence ID" value="RAK58101.1"/>
    <property type="molecule type" value="Genomic_DNA"/>
</dbReference>
<evidence type="ECO:0000313" key="3">
    <source>
        <dbReference type="EMBL" id="RAK58101.1"/>
    </source>
</evidence>
<evidence type="ECO:0000313" key="4">
    <source>
        <dbReference type="Proteomes" id="UP000249725"/>
    </source>
</evidence>
<proteinExistence type="predicted"/>
<dbReference type="RefSeq" id="WP_111514551.1">
    <property type="nucleotide sequence ID" value="NZ_QFYR01000001.1"/>
</dbReference>
<dbReference type="InterPro" id="IPR011042">
    <property type="entry name" value="6-blade_b-propeller_TolB-like"/>
</dbReference>
<dbReference type="InterPro" id="IPR012938">
    <property type="entry name" value="Glc/Sorbosone_DH"/>
</dbReference>
<evidence type="ECO:0000256" key="1">
    <source>
        <dbReference type="SAM" id="MobiDB-lite"/>
    </source>
</evidence>
<evidence type="ECO:0000259" key="2">
    <source>
        <dbReference type="Pfam" id="PF07995"/>
    </source>
</evidence>
<dbReference type="PROSITE" id="PS51257">
    <property type="entry name" value="PROKAR_LIPOPROTEIN"/>
    <property type="match status" value="1"/>
</dbReference>
<reference evidence="4" key="1">
    <citation type="submission" date="2018-05" db="EMBL/GenBank/DDBJ databases">
        <authorList>
            <person name="Li X."/>
        </authorList>
    </citation>
    <scope>NUCLEOTIDE SEQUENCE [LARGE SCALE GENOMIC DNA]</scope>
    <source>
        <strain evidence="4">YIM 73061</strain>
    </source>
</reference>